<name>A0AA38LTB7_9TREE</name>
<organism evidence="4 5">
    <name type="scientific">Dioszegia hungarica</name>
    <dbReference type="NCBI Taxonomy" id="4972"/>
    <lineage>
        <taxon>Eukaryota</taxon>
        <taxon>Fungi</taxon>
        <taxon>Dikarya</taxon>
        <taxon>Basidiomycota</taxon>
        <taxon>Agaricomycotina</taxon>
        <taxon>Tremellomycetes</taxon>
        <taxon>Tremellales</taxon>
        <taxon>Bulleribasidiaceae</taxon>
        <taxon>Dioszegia</taxon>
    </lineage>
</organism>
<gene>
    <name evidence="4" type="ORF">MKK02DRAFT_39203</name>
</gene>
<dbReference type="InterPro" id="IPR029058">
    <property type="entry name" value="AB_hydrolase_fold"/>
</dbReference>
<dbReference type="GO" id="GO:0016787">
    <property type="term" value="F:hydrolase activity"/>
    <property type="evidence" value="ECO:0007669"/>
    <property type="project" value="UniProtKB-KW"/>
</dbReference>
<evidence type="ECO:0000256" key="1">
    <source>
        <dbReference type="ARBA" id="ARBA00022801"/>
    </source>
</evidence>
<dbReference type="RefSeq" id="XP_052943001.1">
    <property type="nucleotide sequence ID" value="XM_053090485.1"/>
</dbReference>
<dbReference type="InterPro" id="IPR013094">
    <property type="entry name" value="AB_hydrolase_3"/>
</dbReference>
<dbReference type="EMBL" id="JAKWFO010000011">
    <property type="protein sequence ID" value="KAI9633224.1"/>
    <property type="molecule type" value="Genomic_DNA"/>
</dbReference>
<evidence type="ECO:0000259" key="3">
    <source>
        <dbReference type="Pfam" id="PF07859"/>
    </source>
</evidence>
<dbReference type="Gene3D" id="3.40.50.1820">
    <property type="entry name" value="alpha/beta hydrolase"/>
    <property type="match status" value="1"/>
</dbReference>
<dbReference type="PANTHER" id="PTHR48081:SF8">
    <property type="entry name" value="ALPHA_BETA HYDROLASE FOLD-3 DOMAIN-CONTAINING PROTEIN-RELATED"/>
    <property type="match status" value="1"/>
</dbReference>
<protein>
    <submittedName>
        <fullName evidence="4">Alpha/beta hydrolase fold-domain-containing protein</fullName>
    </submittedName>
</protein>
<comment type="caution">
    <text evidence="4">The sequence shown here is derived from an EMBL/GenBank/DDBJ whole genome shotgun (WGS) entry which is preliminary data.</text>
</comment>
<keyword evidence="5" id="KW-1185">Reference proteome</keyword>
<feature type="domain" description="Alpha/beta hydrolase fold-3" evidence="3">
    <location>
        <begin position="108"/>
        <end position="303"/>
    </location>
</feature>
<evidence type="ECO:0000256" key="2">
    <source>
        <dbReference type="SAM" id="MobiDB-lite"/>
    </source>
</evidence>
<evidence type="ECO:0000313" key="4">
    <source>
        <dbReference type="EMBL" id="KAI9633224.1"/>
    </source>
</evidence>
<proteinExistence type="predicted"/>
<reference evidence="4" key="1">
    <citation type="journal article" date="2022" name="G3 (Bethesda)">
        <title>High quality genome of the basidiomycete yeast Dioszegia hungarica PDD-24b-2 isolated from cloud water.</title>
        <authorList>
            <person name="Jarrige D."/>
            <person name="Haridas S."/>
            <person name="Bleykasten-Grosshans C."/>
            <person name="Joly M."/>
            <person name="Nadalig T."/>
            <person name="Sancelme M."/>
            <person name="Vuilleumier S."/>
            <person name="Grigoriev I.V."/>
            <person name="Amato P."/>
            <person name="Bringel F."/>
        </authorList>
    </citation>
    <scope>NUCLEOTIDE SEQUENCE</scope>
    <source>
        <strain evidence="4">PDD-24b-2</strain>
    </source>
</reference>
<sequence>MHFAYLKLKGIATTIRTAVWTDVGTVQNDADETIQIPSRDKKRSITVDVYRPPGQRTTPAIPTAPGPPAGSPRTLNLRIGSKSPSPPSSRSSSSSSLPAIVHAEGAYLVNFHASYSVLDALRRTDVHFLQKMANETNHTVYDVHYRLAPEHPFPAAFEDGEDVIASLPPSSSISLSGFASGGNLALSLSSSSSVAPRVKSVFTLYPLVDYTIREKDLRAPDESVPPRMAPEAAGLLNDCYLYGGADPKDPRVSSAFAPVASYPKDVFIYTAAQDPHCVSGESLVNKLKEAGKDVRWKRYEGCGSFFDKKPEPGADPQKADAARKEVYAAFAEFLKAQAAA</sequence>
<feature type="region of interest" description="Disordered" evidence="2">
    <location>
        <begin position="43"/>
        <end position="96"/>
    </location>
</feature>
<dbReference type="Pfam" id="PF07859">
    <property type="entry name" value="Abhydrolase_3"/>
    <property type="match status" value="1"/>
</dbReference>
<keyword evidence="1 4" id="KW-0378">Hydrolase</keyword>
<evidence type="ECO:0000313" key="5">
    <source>
        <dbReference type="Proteomes" id="UP001164286"/>
    </source>
</evidence>
<dbReference type="PANTHER" id="PTHR48081">
    <property type="entry name" value="AB HYDROLASE SUPERFAMILY PROTEIN C4A8.06C"/>
    <property type="match status" value="1"/>
</dbReference>
<dbReference type="GeneID" id="77729690"/>
<dbReference type="InterPro" id="IPR050300">
    <property type="entry name" value="GDXG_lipolytic_enzyme"/>
</dbReference>
<accession>A0AA38LTB7</accession>
<dbReference type="SUPFAM" id="SSF53474">
    <property type="entry name" value="alpha/beta-Hydrolases"/>
    <property type="match status" value="1"/>
</dbReference>
<dbReference type="AlphaFoldDB" id="A0AA38LTB7"/>
<dbReference type="Proteomes" id="UP001164286">
    <property type="component" value="Unassembled WGS sequence"/>
</dbReference>